<protein>
    <submittedName>
        <fullName evidence="2">Uncharacterized protein</fullName>
    </submittedName>
</protein>
<gene>
    <name evidence="2" type="ORF">CEB94_02005</name>
</gene>
<feature type="compositionally biased region" description="Basic and acidic residues" evidence="1">
    <location>
        <begin position="16"/>
        <end position="50"/>
    </location>
</feature>
<dbReference type="AlphaFoldDB" id="A0A6G5R7P9"/>
<organism evidence="2 3">
    <name type="scientific">Streptomyces hawaiiensis</name>
    <dbReference type="NCBI Taxonomy" id="67305"/>
    <lineage>
        <taxon>Bacteria</taxon>
        <taxon>Bacillati</taxon>
        <taxon>Actinomycetota</taxon>
        <taxon>Actinomycetes</taxon>
        <taxon>Kitasatosporales</taxon>
        <taxon>Streptomycetaceae</taxon>
        <taxon>Streptomyces</taxon>
    </lineage>
</organism>
<evidence type="ECO:0000313" key="2">
    <source>
        <dbReference type="EMBL" id="QCD53786.1"/>
    </source>
</evidence>
<feature type="region of interest" description="Disordered" evidence="1">
    <location>
        <begin position="1"/>
        <end position="59"/>
    </location>
</feature>
<proteinExistence type="predicted"/>
<dbReference type="EMBL" id="CP021978">
    <property type="protein sequence ID" value="QCD53786.1"/>
    <property type="molecule type" value="Genomic_DNA"/>
</dbReference>
<dbReference type="Proteomes" id="UP000495940">
    <property type="component" value="Chromosome"/>
</dbReference>
<evidence type="ECO:0000313" key="3">
    <source>
        <dbReference type="Proteomes" id="UP000495940"/>
    </source>
</evidence>
<evidence type="ECO:0000256" key="1">
    <source>
        <dbReference type="SAM" id="MobiDB-lite"/>
    </source>
</evidence>
<accession>A0A6G5R7P9</accession>
<name>A0A6G5R7P9_9ACTN</name>
<keyword evidence="3" id="KW-1185">Reference proteome</keyword>
<dbReference type="KEGG" id="shaw:CEB94_02005"/>
<dbReference type="RefSeq" id="WP_175430486.1">
    <property type="nucleotide sequence ID" value="NZ_CP021978.1"/>
</dbReference>
<reference evidence="2 3" key="1">
    <citation type="submission" date="2017-06" db="EMBL/GenBank/DDBJ databases">
        <title>Complete Genome Sequence of Streptomyces hawaiiensis NRRL 15010 and insights into acyldepsipeptides biosynthesis.</title>
        <authorList>
            <person name="Mariita R.M."/>
            <person name="Sello J.K."/>
        </authorList>
    </citation>
    <scope>NUCLEOTIDE SEQUENCE [LARGE SCALE GENOMIC DNA]</scope>
    <source>
        <strain evidence="2 3">ATCC 12236</strain>
    </source>
</reference>
<sequence length="92" mass="9581">MCGDRPGSAGQAGGAGDREVEAEAEADQHNTRGPPERTVDAGLVEDRRGFGPEGTAAGHRAMARCRSALREVRLPPVTRSFPSDTPVTADPA</sequence>